<feature type="coiled-coil region" evidence="1">
    <location>
        <begin position="535"/>
        <end position="562"/>
    </location>
</feature>
<comment type="caution">
    <text evidence="3">The sequence shown here is derived from an EMBL/GenBank/DDBJ whole genome shotgun (WGS) entry which is preliminary data.</text>
</comment>
<name>A0A835XY04_9CHLO</name>
<proteinExistence type="predicted"/>
<dbReference type="AlphaFoldDB" id="A0A835XY04"/>
<keyword evidence="4" id="KW-1185">Reference proteome</keyword>
<gene>
    <name evidence="3" type="ORF">HYH03_009716</name>
</gene>
<evidence type="ECO:0000256" key="1">
    <source>
        <dbReference type="SAM" id="Coils"/>
    </source>
</evidence>
<feature type="compositionally biased region" description="Low complexity" evidence="2">
    <location>
        <begin position="150"/>
        <end position="172"/>
    </location>
</feature>
<dbReference type="EMBL" id="JAEHOE010000048">
    <property type="protein sequence ID" value="KAG2491985.1"/>
    <property type="molecule type" value="Genomic_DNA"/>
</dbReference>
<evidence type="ECO:0000313" key="4">
    <source>
        <dbReference type="Proteomes" id="UP000612055"/>
    </source>
</evidence>
<evidence type="ECO:0000256" key="2">
    <source>
        <dbReference type="SAM" id="MobiDB-lite"/>
    </source>
</evidence>
<sequence length="699" mass="73191">MRLYNYAAAWARGSGYAGPIPAWDGHIYTKAVDNVVEHYITQLMPRPQSPTTFAAQCLAKPTANERPNTPTRSAPIPRLPSEDGSGLQPPPQPQQGAALLEWGSDDSPSLGPGPCLDTTSPTASGPRRIGSPADWPSSSCVRPHLPPCQPQASSPAPAAASPPSRAAPSCTPATPPLGDPSNANGSPLAKALLRAKKSMRLKSKPLSLLPNVEIVRTGTVEQVHASAARAPGTQAPARKLERYRATIATQQPDGTLERQHVDLARKVLQTPVRESDGAQAIYHAILRVSGELRGYLAVLDRAAEAGCGPASVLQPILFWDVEPGEGGRLALVLYTRWAVGGSLSQFLCDAAAGRASVFGAAIRGASPDPGFLLPCGVDGVPPMDWRRAVQALVAYVHLLQRLEALGIIVGDGKFANVVIDGPGLTARLIDSDGTGVLPEAPCAGGKTGAALAAAVRGARLAPLPCTVSTDPVAPVEARVGWVAPTNQDWAGWHAATEASKAKLAAAEQRLAAAQGFHAAARVRLQVFHRLGNPLAARLAQDLPAMEAAVAEAEAAVEVVKAEAVELALAAEPAMKRMRERCAACPAAETLLLSPTDLDEATWAELMSFCPGGVVESWVCLASHVWQLGVCLEAALVDIRAILLVRIKRSGRTGTGTGLGEENERMLKALAEVAEACKVQRPSARPSLEEVLAKLAPLCK</sequence>
<evidence type="ECO:0000313" key="3">
    <source>
        <dbReference type="EMBL" id="KAG2491985.1"/>
    </source>
</evidence>
<keyword evidence="1" id="KW-0175">Coiled coil</keyword>
<protein>
    <submittedName>
        <fullName evidence="3">Uncharacterized protein</fullName>
    </submittedName>
</protein>
<dbReference type="Proteomes" id="UP000612055">
    <property type="component" value="Unassembled WGS sequence"/>
</dbReference>
<feature type="region of interest" description="Disordered" evidence="2">
    <location>
        <begin position="60"/>
        <end position="187"/>
    </location>
</feature>
<accession>A0A835XY04</accession>
<reference evidence="3" key="1">
    <citation type="journal article" date="2020" name="bioRxiv">
        <title>Comparative genomics of Chlamydomonas.</title>
        <authorList>
            <person name="Craig R.J."/>
            <person name="Hasan A.R."/>
            <person name="Ness R.W."/>
            <person name="Keightley P.D."/>
        </authorList>
    </citation>
    <scope>NUCLEOTIDE SEQUENCE</scope>
    <source>
        <strain evidence="3">CCAP 11/70</strain>
    </source>
</reference>
<organism evidence="3 4">
    <name type="scientific">Edaphochlamys debaryana</name>
    <dbReference type="NCBI Taxonomy" id="47281"/>
    <lineage>
        <taxon>Eukaryota</taxon>
        <taxon>Viridiplantae</taxon>
        <taxon>Chlorophyta</taxon>
        <taxon>core chlorophytes</taxon>
        <taxon>Chlorophyceae</taxon>
        <taxon>CS clade</taxon>
        <taxon>Chlamydomonadales</taxon>
        <taxon>Chlamydomonadales incertae sedis</taxon>
        <taxon>Edaphochlamys</taxon>
    </lineage>
</organism>